<evidence type="ECO:0008006" key="3">
    <source>
        <dbReference type="Google" id="ProtNLM"/>
    </source>
</evidence>
<reference evidence="2" key="1">
    <citation type="journal article" date="2019" name="Int. J. Syst. Evol. Microbiol.">
        <title>The Global Catalogue of Microorganisms (GCM) 10K type strain sequencing project: providing services to taxonomists for standard genome sequencing and annotation.</title>
        <authorList>
            <consortium name="The Broad Institute Genomics Platform"/>
            <consortium name="The Broad Institute Genome Sequencing Center for Infectious Disease"/>
            <person name="Wu L."/>
            <person name="Ma J."/>
        </authorList>
    </citation>
    <scope>NUCLEOTIDE SEQUENCE [LARGE SCALE GENOMIC DNA]</scope>
    <source>
        <strain evidence="2">JCM 17805</strain>
    </source>
</reference>
<dbReference type="EMBL" id="BAABFL010000159">
    <property type="protein sequence ID" value="GAA4649601.1"/>
    <property type="molecule type" value="Genomic_DNA"/>
</dbReference>
<organism evidence="1 2">
    <name type="scientific">Kistimonas scapharcae</name>
    <dbReference type="NCBI Taxonomy" id="1036133"/>
    <lineage>
        <taxon>Bacteria</taxon>
        <taxon>Pseudomonadati</taxon>
        <taxon>Pseudomonadota</taxon>
        <taxon>Gammaproteobacteria</taxon>
        <taxon>Oceanospirillales</taxon>
        <taxon>Endozoicomonadaceae</taxon>
        <taxon>Kistimonas</taxon>
    </lineage>
</organism>
<accession>A0ABP8V114</accession>
<evidence type="ECO:0000313" key="1">
    <source>
        <dbReference type="EMBL" id="GAA4649601.1"/>
    </source>
</evidence>
<gene>
    <name evidence="1" type="ORF">GCM10023116_18750</name>
</gene>
<comment type="caution">
    <text evidence="1">The sequence shown here is derived from an EMBL/GenBank/DDBJ whole genome shotgun (WGS) entry which is preliminary data.</text>
</comment>
<keyword evidence="2" id="KW-1185">Reference proteome</keyword>
<protein>
    <recommendedName>
        <fullName evidence="3">WGR domain-containing protein</fullName>
    </recommendedName>
</protein>
<dbReference type="Proteomes" id="UP001500604">
    <property type="component" value="Unassembled WGS sequence"/>
</dbReference>
<sequence>MTNNKTFTLDNPDAGIRYTYRLVRGMVEVTENCYTRVRTSTWHVHVCEARQWYRNQLDKGYQPA</sequence>
<name>A0ABP8V114_9GAMM</name>
<dbReference type="RefSeq" id="WP_345195506.1">
    <property type="nucleotide sequence ID" value="NZ_BAABFL010000159.1"/>
</dbReference>
<evidence type="ECO:0000313" key="2">
    <source>
        <dbReference type="Proteomes" id="UP001500604"/>
    </source>
</evidence>
<proteinExistence type="predicted"/>